<dbReference type="Proteomes" id="UP000653493">
    <property type="component" value="Unassembled WGS sequence"/>
</dbReference>
<dbReference type="InterPro" id="IPR012349">
    <property type="entry name" value="Split_barrel_FMN-bd"/>
</dbReference>
<evidence type="ECO:0000256" key="1">
    <source>
        <dbReference type="ARBA" id="ARBA00023002"/>
    </source>
</evidence>
<dbReference type="PANTHER" id="PTHR30466">
    <property type="entry name" value="FLAVIN REDUCTASE"/>
    <property type="match status" value="1"/>
</dbReference>
<evidence type="ECO:0000259" key="2">
    <source>
        <dbReference type="SMART" id="SM00903"/>
    </source>
</evidence>
<organism evidence="3 4">
    <name type="scientific">Streptomyces griseoviridis</name>
    <dbReference type="NCBI Taxonomy" id="45398"/>
    <lineage>
        <taxon>Bacteria</taxon>
        <taxon>Bacillati</taxon>
        <taxon>Actinomycetota</taxon>
        <taxon>Actinomycetes</taxon>
        <taxon>Kitasatosporales</taxon>
        <taxon>Streptomycetaceae</taxon>
        <taxon>Streptomyces</taxon>
    </lineage>
</organism>
<dbReference type="InterPro" id="IPR002563">
    <property type="entry name" value="Flavin_Rdtase-like_dom"/>
</dbReference>
<dbReference type="InterPro" id="IPR050268">
    <property type="entry name" value="NADH-dep_flavin_reductase"/>
</dbReference>
<keyword evidence="1" id="KW-0560">Oxidoreductase</keyword>
<reference evidence="3" key="2">
    <citation type="submission" date="2020-09" db="EMBL/GenBank/DDBJ databases">
        <authorList>
            <person name="Sun Q."/>
            <person name="Ohkuma M."/>
        </authorList>
    </citation>
    <scope>NUCLEOTIDE SEQUENCE</scope>
    <source>
        <strain evidence="3">JCM 4234</strain>
    </source>
</reference>
<sequence>MDGADSVGIDGFAGRLDPEVCVVTAASGGERAGCLVGFAAQCSLRPVRFAVWLSELNRTHEVAGSAEFLAVHLLARDQRALAERFGGRTGHREDKFRDVRWREGYGGAVVLADVEEWFVGRVVARVDGGDHTGFVLDPVDSGRRGAPERPLMRQSDAITIRPGHPVD</sequence>
<dbReference type="GO" id="GO:0010181">
    <property type="term" value="F:FMN binding"/>
    <property type="evidence" value="ECO:0007669"/>
    <property type="project" value="InterPro"/>
</dbReference>
<dbReference type="Pfam" id="PF01613">
    <property type="entry name" value="Flavin_Reduct"/>
    <property type="match status" value="1"/>
</dbReference>
<dbReference type="AlphaFoldDB" id="A0A918GKI3"/>
<reference evidence="3" key="1">
    <citation type="journal article" date="2014" name="Int. J. Syst. Evol. Microbiol.">
        <title>Complete genome sequence of Corynebacterium casei LMG S-19264T (=DSM 44701T), isolated from a smear-ripened cheese.</title>
        <authorList>
            <consortium name="US DOE Joint Genome Institute (JGI-PGF)"/>
            <person name="Walter F."/>
            <person name="Albersmeier A."/>
            <person name="Kalinowski J."/>
            <person name="Ruckert C."/>
        </authorList>
    </citation>
    <scope>NUCLEOTIDE SEQUENCE</scope>
    <source>
        <strain evidence="3">JCM 4234</strain>
    </source>
</reference>
<dbReference type="PANTHER" id="PTHR30466:SF15">
    <property type="entry name" value="POSSIBLE OXIDOREDUCTASE"/>
    <property type="match status" value="1"/>
</dbReference>
<dbReference type="GO" id="GO:0042602">
    <property type="term" value="F:riboflavin reductase (NADPH) activity"/>
    <property type="evidence" value="ECO:0007669"/>
    <property type="project" value="TreeGrafter"/>
</dbReference>
<name>A0A918GKI3_STRGD</name>
<protein>
    <submittedName>
        <fullName evidence="3">Oxidoreductase</fullName>
    </submittedName>
</protein>
<evidence type="ECO:0000313" key="4">
    <source>
        <dbReference type="Proteomes" id="UP000653493"/>
    </source>
</evidence>
<dbReference type="Gene3D" id="2.30.110.10">
    <property type="entry name" value="Electron Transport, Fmn-binding Protein, Chain A"/>
    <property type="match status" value="1"/>
</dbReference>
<keyword evidence="4" id="KW-1185">Reference proteome</keyword>
<dbReference type="EMBL" id="BMSL01000009">
    <property type="protein sequence ID" value="GGS42721.1"/>
    <property type="molecule type" value="Genomic_DNA"/>
</dbReference>
<accession>A0A918GKI3</accession>
<evidence type="ECO:0000313" key="3">
    <source>
        <dbReference type="EMBL" id="GGS42721.1"/>
    </source>
</evidence>
<proteinExistence type="predicted"/>
<gene>
    <name evidence="3" type="ORF">GCM10010238_35400</name>
</gene>
<feature type="domain" description="Flavin reductase like" evidence="2">
    <location>
        <begin position="13"/>
        <end position="160"/>
    </location>
</feature>
<dbReference type="SMART" id="SM00903">
    <property type="entry name" value="Flavin_Reduct"/>
    <property type="match status" value="1"/>
</dbReference>
<comment type="caution">
    <text evidence="3">The sequence shown here is derived from an EMBL/GenBank/DDBJ whole genome shotgun (WGS) entry which is preliminary data.</text>
</comment>
<dbReference type="SUPFAM" id="SSF50475">
    <property type="entry name" value="FMN-binding split barrel"/>
    <property type="match status" value="1"/>
</dbReference>